<evidence type="ECO:0000313" key="4">
    <source>
        <dbReference type="Proteomes" id="UP000823388"/>
    </source>
</evidence>
<proteinExistence type="predicted"/>
<feature type="compositionally biased region" description="Basic and acidic residues" evidence="1">
    <location>
        <begin position="849"/>
        <end position="863"/>
    </location>
</feature>
<feature type="region of interest" description="Disordered" evidence="1">
    <location>
        <begin position="422"/>
        <end position="451"/>
    </location>
</feature>
<feature type="domain" description="DUF7597" evidence="2">
    <location>
        <begin position="204"/>
        <end position="303"/>
    </location>
</feature>
<keyword evidence="4" id="KW-1185">Reference proteome</keyword>
<feature type="compositionally biased region" description="Low complexity" evidence="1">
    <location>
        <begin position="424"/>
        <end position="443"/>
    </location>
</feature>
<dbReference type="EMBL" id="CM029045">
    <property type="protein sequence ID" value="KAG2597833.1"/>
    <property type="molecule type" value="Genomic_DNA"/>
</dbReference>
<dbReference type="AlphaFoldDB" id="A0A8T0SLF7"/>
<evidence type="ECO:0000313" key="3">
    <source>
        <dbReference type="EMBL" id="KAG2597833.1"/>
    </source>
</evidence>
<dbReference type="Pfam" id="PF24530">
    <property type="entry name" value="DUF7597"/>
    <property type="match status" value="1"/>
</dbReference>
<protein>
    <recommendedName>
        <fullName evidence="2">DUF7597 domain-containing protein</fullName>
    </recommendedName>
</protein>
<dbReference type="InterPro" id="IPR056018">
    <property type="entry name" value="DUF7597"/>
</dbReference>
<name>A0A8T0SLF7_PANVG</name>
<sequence length="863" mass="96622">MDKARLDFSHGISFAKKVQSLLRSPVTSPSAPASSFWLFASFSQAKFRLDETTVELLLESVLGGSPTLFFVAEIDQWVFKFCVASYKVGFMISALKSFACADFKIHFHLYNETGFSHAKATVRVDHTKDFQWVELFLAFPPRAFLLPHTRQCQTLRWHHIRCLSQYCLCRFWPDEDMAYHFVDPTLFMPRGCNRVVVPGRKAMSHAVIGGLRGRNSNVAIATIEPLPAEQVSFGSIRALLDDFLRNHRHIGIRTIQPCPYGQAFVKFELFHERDFLIHNSPHNYGSYNITFRPHNKGWNNRTTSMNYEVWLMLLGFNLDFWEQQDIEKAIAEFGKLIAWQEDPNHLARIIIKERVVELAEIPWFIVCSGVEGFVGESWTCQCEILQANHLGGGPPDESPPLGGPDDIQPNFFEFFGFGQPIGHNDGPANNGQDQDNQAQTQENPQVKADNWDHWPNQIDQEQAVAAGNNNANLVDVPVVVALPAQGNNLGLDLNQALEEDLGGIEQLVEGEVNMEADPLPANGDEDNNPINVIDEGPFMEEVHIDQNPAFVQEVNVEVFIPEVQAMPDEIHEEKLMDDHDMEDVQMENAPPVVDENIQLGSSKNNAEAVRLWAQFLAPGHSNSVVEVPKAWSDFFTALLMHPASFPWAKKMLSSSAWNIIAEHGVDPIPFALPEKCPNAPLPCLQDLPDPHNLIQVDDTDDFKAESPQVSDKKGKGLAIAENSSPGTPLEQLHNKVFSTSGPWSKTLIDKAQQNRLDDLHEDPAVRRSKRMEIQKNGFKDSSCNRKNCLGCTVKPPSLSPSVIQNLGATFCNMDEETVTEAALLKKKLVDTPGGKRQTKKKTSNMVDAVNKDAVGDKQKRSKK</sequence>
<gene>
    <name evidence="3" type="ORF">PVAP13_5KG278800</name>
</gene>
<reference evidence="3" key="1">
    <citation type="submission" date="2020-05" db="EMBL/GenBank/DDBJ databases">
        <title>WGS assembly of Panicum virgatum.</title>
        <authorList>
            <person name="Lovell J.T."/>
            <person name="Jenkins J."/>
            <person name="Shu S."/>
            <person name="Juenger T.E."/>
            <person name="Schmutz J."/>
        </authorList>
    </citation>
    <scope>NUCLEOTIDE SEQUENCE</scope>
    <source>
        <strain evidence="3">AP13</strain>
    </source>
</reference>
<accession>A0A8T0SLF7</accession>
<dbReference type="Proteomes" id="UP000823388">
    <property type="component" value="Chromosome 5K"/>
</dbReference>
<dbReference type="PANTHER" id="PTHR33075:SF7">
    <property type="entry name" value="OS02G0303350 PROTEIN"/>
    <property type="match status" value="1"/>
</dbReference>
<dbReference type="PANTHER" id="PTHR33075">
    <property type="entry name" value="OS02G0499800 PROTEIN"/>
    <property type="match status" value="1"/>
</dbReference>
<evidence type="ECO:0000259" key="2">
    <source>
        <dbReference type="Pfam" id="PF24530"/>
    </source>
</evidence>
<organism evidence="3 4">
    <name type="scientific">Panicum virgatum</name>
    <name type="common">Blackwell switchgrass</name>
    <dbReference type="NCBI Taxonomy" id="38727"/>
    <lineage>
        <taxon>Eukaryota</taxon>
        <taxon>Viridiplantae</taxon>
        <taxon>Streptophyta</taxon>
        <taxon>Embryophyta</taxon>
        <taxon>Tracheophyta</taxon>
        <taxon>Spermatophyta</taxon>
        <taxon>Magnoliopsida</taxon>
        <taxon>Liliopsida</taxon>
        <taxon>Poales</taxon>
        <taxon>Poaceae</taxon>
        <taxon>PACMAD clade</taxon>
        <taxon>Panicoideae</taxon>
        <taxon>Panicodae</taxon>
        <taxon>Paniceae</taxon>
        <taxon>Panicinae</taxon>
        <taxon>Panicum</taxon>
        <taxon>Panicum sect. Hiantes</taxon>
    </lineage>
</organism>
<comment type="caution">
    <text evidence="3">The sequence shown here is derived from an EMBL/GenBank/DDBJ whole genome shotgun (WGS) entry which is preliminary data.</text>
</comment>
<evidence type="ECO:0000256" key="1">
    <source>
        <dbReference type="SAM" id="MobiDB-lite"/>
    </source>
</evidence>
<feature type="region of interest" description="Disordered" evidence="1">
    <location>
        <begin position="828"/>
        <end position="863"/>
    </location>
</feature>